<dbReference type="GO" id="GO:0008745">
    <property type="term" value="F:N-acetylmuramoyl-L-alanine amidase activity"/>
    <property type="evidence" value="ECO:0007669"/>
    <property type="project" value="InterPro"/>
</dbReference>
<dbReference type="GO" id="GO:0008270">
    <property type="term" value="F:zinc ion binding"/>
    <property type="evidence" value="ECO:0007669"/>
    <property type="project" value="InterPro"/>
</dbReference>
<feature type="domain" description="N-acetylmuramoyl-L-alanine amidase" evidence="2">
    <location>
        <begin position="9"/>
        <end position="135"/>
    </location>
</feature>
<dbReference type="PANTHER" id="PTHR11022">
    <property type="entry name" value="PEPTIDOGLYCAN RECOGNITION PROTEIN"/>
    <property type="match status" value="1"/>
</dbReference>
<dbReference type="Pfam" id="PF01510">
    <property type="entry name" value="Amidase_2"/>
    <property type="match status" value="1"/>
</dbReference>
<dbReference type="InterPro" id="IPR006619">
    <property type="entry name" value="PGRP_domain_met/bac"/>
</dbReference>
<dbReference type="EMBL" id="SLXT01000008">
    <property type="protein sequence ID" value="TCP64789.1"/>
    <property type="molecule type" value="Genomic_DNA"/>
</dbReference>
<dbReference type="AlphaFoldDB" id="A0A4R2RPY3"/>
<organism evidence="4 5">
    <name type="scientific">Heliophilum fasciatum</name>
    <dbReference type="NCBI Taxonomy" id="35700"/>
    <lineage>
        <taxon>Bacteria</taxon>
        <taxon>Bacillati</taxon>
        <taxon>Bacillota</taxon>
        <taxon>Clostridia</taxon>
        <taxon>Eubacteriales</taxon>
        <taxon>Heliobacteriaceae</taxon>
        <taxon>Heliophilum</taxon>
    </lineage>
</organism>
<dbReference type="InterPro" id="IPR012854">
    <property type="entry name" value="Cu_amine_oxidase-like_N"/>
</dbReference>
<dbReference type="OrthoDB" id="9811296at2"/>
<dbReference type="SMART" id="SM00701">
    <property type="entry name" value="PGRP"/>
    <property type="match status" value="1"/>
</dbReference>
<feature type="domain" description="Peptidoglycan recognition protein family" evidence="3">
    <location>
        <begin position="12"/>
        <end position="129"/>
    </location>
</feature>
<dbReference type="GO" id="GO:0009253">
    <property type="term" value="P:peptidoglycan catabolic process"/>
    <property type="evidence" value="ECO:0007669"/>
    <property type="project" value="InterPro"/>
</dbReference>
<name>A0A4R2RPY3_9FIRM</name>
<protein>
    <submittedName>
        <fullName evidence="4">Copper amine oxidase-like protein</fullName>
    </submittedName>
</protein>
<dbReference type="CDD" id="cd06583">
    <property type="entry name" value="PGRP"/>
    <property type="match status" value="1"/>
</dbReference>
<evidence type="ECO:0000256" key="1">
    <source>
        <dbReference type="ARBA" id="ARBA00007553"/>
    </source>
</evidence>
<dbReference type="PANTHER" id="PTHR11022:SF41">
    <property type="entry name" value="PEPTIDOGLYCAN-RECOGNITION PROTEIN LC-RELATED"/>
    <property type="match status" value="1"/>
</dbReference>
<reference evidence="4 5" key="1">
    <citation type="submission" date="2019-03" db="EMBL/GenBank/DDBJ databases">
        <title>Genomic Encyclopedia of Type Strains, Phase IV (KMG-IV): sequencing the most valuable type-strain genomes for metagenomic binning, comparative biology and taxonomic classification.</title>
        <authorList>
            <person name="Goeker M."/>
        </authorList>
    </citation>
    <scope>NUCLEOTIDE SEQUENCE [LARGE SCALE GENOMIC DNA]</scope>
    <source>
        <strain evidence="4 5">DSM 11170</strain>
    </source>
</reference>
<sequence>MRIVETNLQPNSQLKTRRVTNGIVIHHSDTTFDVGAATIDGWHKGQTWAMIGYHFVIRMDGAIERGRPEWAIGSHAGPDANSQTIGVCLAGNFEVNEPTQAQYQALGWLVAYLRGIYGDIPLTRHSDWMQTACPGRYFDFNQIGKGGDDVEQINVAINGQTVQGFRRDGVAYAPVRSLAEPLGGVVGWDEASKTAVVQGPKAVRIVSNATELAPGMIVSKDGEDRTFALVRDIAKALGGNVRWDAATQTVFVDRG</sequence>
<evidence type="ECO:0000259" key="3">
    <source>
        <dbReference type="SMART" id="SM00701"/>
    </source>
</evidence>
<dbReference type="InterPro" id="IPR002502">
    <property type="entry name" value="Amidase_domain"/>
</dbReference>
<accession>A0A4R2RPY3</accession>
<comment type="similarity">
    <text evidence="1">Belongs to the N-acetylmuramoyl-L-alanine amidase 2 family.</text>
</comment>
<dbReference type="Pfam" id="PF07833">
    <property type="entry name" value="Cu_amine_oxidN1"/>
    <property type="match status" value="1"/>
</dbReference>
<comment type="caution">
    <text evidence="4">The sequence shown here is derived from an EMBL/GenBank/DDBJ whole genome shotgun (WGS) entry which is preliminary data.</text>
</comment>
<gene>
    <name evidence="4" type="ORF">EDD73_108142</name>
</gene>
<dbReference type="InterPro" id="IPR015510">
    <property type="entry name" value="PGRP"/>
</dbReference>
<keyword evidence="5" id="KW-1185">Reference proteome</keyword>
<dbReference type="SUPFAM" id="SSF55846">
    <property type="entry name" value="N-acetylmuramoyl-L-alanine amidase-like"/>
    <property type="match status" value="1"/>
</dbReference>
<dbReference type="RefSeq" id="WP_131918926.1">
    <property type="nucleotide sequence ID" value="NZ_JAOQNU010000008.1"/>
</dbReference>
<dbReference type="InterPro" id="IPR036505">
    <property type="entry name" value="Amidase/PGRP_sf"/>
</dbReference>
<evidence type="ECO:0000259" key="2">
    <source>
        <dbReference type="SMART" id="SM00644"/>
    </source>
</evidence>
<dbReference type="Gene3D" id="3.40.80.10">
    <property type="entry name" value="Peptidoglycan recognition protein-like"/>
    <property type="match status" value="1"/>
</dbReference>
<evidence type="ECO:0000313" key="4">
    <source>
        <dbReference type="EMBL" id="TCP64789.1"/>
    </source>
</evidence>
<evidence type="ECO:0000313" key="5">
    <source>
        <dbReference type="Proteomes" id="UP000294813"/>
    </source>
</evidence>
<dbReference type="SMART" id="SM00644">
    <property type="entry name" value="Ami_2"/>
    <property type="match status" value="1"/>
</dbReference>
<proteinExistence type="inferred from homology"/>
<dbReference type="Proteomes" id="UP000294813">
    <property type="component" value="Unassembled WGS sequence"/>
</dbReference>